<dbReference type="EMBL" id="CAEZSR010000034">
    <property type="protein sequence ID" value="CAB4553399.1"/>
    <property type="molecule type" value="Genomic_DNA"/>
</dbReference>
<organism evidence="1">
    <name type="scientific">freshwater metagenome</name>
    <dbReference type="NCBI Taxonomy" id="449393"/>
    <lineage>
        <taxon>unclassified sequences</taxon>
        <taxon>metagenomes</taxon>
        <taxon>ecological metagenomes</taxon>
    </lineage>
</organism>
<name>A0A6J6CSI6_9ZZZZ</name>
<accession>A0A6J6CSI6</accession>
<evidence type="ECO:0000313" key="1">
    <source>
        <dbReference type="EMBL" id="CAB4553399.1"/>
    </source>
</evidence>
<gene>
    <name evidence="1" type="ORF">UFOPK1493_01239</name>
</gene>
<dbReference type="AlphaFoldDB" id="A0A6J6CSI6"/>
<proteinExistence type="predicted"/>
<protein>
    <submittedName>
        <fullName evidence="1">Unannotated protein</fullName>
    </submittedName>
</protein>
<sequence>MRLAHGTAVILGQTGFLDTFTVTFGPDGFVLEPASIFRQRFPAPPSP</sequence>
<reference evidence="1" key="1">
    <citation type="submission" date="2020-05" db="EMBL/GenBank/DDBJ databases">
        <authorList>
            <person name="Chiriac C."/>
            <person name="Salcher M."/>
            <person name="Ghai R."/>
            <person name="Kavagutti S V."/>
        </authorList>
    </citation>
    <scope>NUCLEOTIDE SEQUENCE</scope>
</reference>